<dbReference type="FunFam" id="1.20.1280.290:FF:000003">
    <property type="entry name" value="Bidirectional sugar transporter SWEET"/>
    <property type="match status" value="1"/>
</dbReference>
<evidence type="ECO:0000256" key="4">
    <source>
        <dbReference type="ARBA" id="ARBA00022475"/>
    </source>
</evidence>
<dbReference type="Gene3D" id="1.20.1280.290">
    <property type="match status" value="2"/>
</dbReference>
<feature type="region of interest" description="Disordered" evidence="11">
    <location>
        <begin position="266"/>
        <end position="286"/>
    </location>
</feature>
<evidence type="ECO:0000256" key="9">
    <source>
        <dbReference type="ARBA" id="ARBA00023136"/>
    </source>
</evidence>
<evidence type="ECO:0000256" key="2">
    <source>
        <dbReference type="ARBA" id="ARBA00007809"/>
    </source>
</evidence>
<evidence type="ECO:0000256" key="1">
    <source>
        <dbReference type="ARBA" id="ARBA00004651"/>
    </source>
</evidence>
<comment type="subcellular location">
    <subcellularLocation>
        <location evidence="1 10">Cell membrane</location>
        <topology evidence="1 10">Multi-pass membrane protein</topology>
    </subcellularLocation>
</comment>
<evidence type="ECO:0000256" key="11">
    <source>
        <dbReference type="SAM" id="MobiDB-lite"/>
    </source>
</evidence>
<dbReference type="AlphaFoldDB" id="A0AAV3P2W7"/>
<comment type="caution">
    <text evidence="12">The sequence shown here is derived from an EMBL/GenBank/DDBJ whole genome shotgun (WGS) entry which is preliminary data.</text>
</comment>
<dbReference type="PANTHER" id="PTHR10791">
    <property type="entry name" value="RAG1-ACTIVATING PROTEIN 1"/>
    <property type="match status" value="1"/>
</dbReference>
<dbReference type="FunFam" id="1.20.1280.290:FF:000001">
    <property type="entry name" value="Bidirectional sugar transporter SWEET"/>
    <property type="match status" value="1"/>
</dbReference>
<evidence type="ECO:0000256" key="10">
    <source>
        <dbReference type="RuleBase" id="RU910715"/>
    </source>
</evidence>
<proteinExistence type="inferred from homology"/>
<evidence type="ECO:0000313" key="12">
    <source>
        <dbReference type="EMBL" id="GAA0145935.1"/>
    </source>
</evidence>
<dbReference type="GO" id="GO:0005886">
    <property type="term" value="C:plasma membrane"/>
    <property type="evidence" value="ECO:0007669"/>
    <property type="project" value="UniProtKB-SubCell"/>
</dbReference>
<evidence type="ECO:0000256" key="8">
    <source>
        <dbReference type="ARBA" id="ARBA00022989"/>
    </source>
</evidence>
<comment type="similarity">
    <text evidence="2 10">Belongs to the SWEET sugar transporter family.</text>
</comment>
<evidence type="ECO:0000256" key="5">
    <source>
        <dbReference type="ARBA" id="ARBA00022597"/>
    </source>
</evidence>
<dbReference type="InterPro" id="IPR047664">
    <property type="entry name" value="SWEET"/>
</dbReference>
<keyword evidence="9 10" id="KW-0472">Membrane</keyword>
<name>A0AAV3P2W7_LITER</name>
<feature type="transmembrane region" description="Helical" evidence="10">
    <location>
        <begin position="106"/>
        <end position="127"/>
    </location>
</feature>
<keyword evidence="6 10" id="KW-0812">Transmembrane</keyword>
<keyword evidence="4" id="KW-1003">Cell membrane</keyword>
<dbReference type="PANTHER" id="PTHR10791:SF22">
    <property type="entry name" value="BIDIRECTIONAL SUGAR TRANSPORTER SWEET11"/>
    <property type="match status" value="1"/>
</dbReference>
<feature type="transmembrane region" description="Helical" evidence="10">
    <location>
        <begin position="6"/>
        <end position="27"/>
    </location>
</feature>
<feature type="transmembrane region" description="Helical" evidence="10">
    <location>
        <begin position="190"/>
        <end position="213"/>
    </location>
</feature>
<sequence>MALLSSSHALIFTFGILGNIVSFLVYLSPLPTFYRVVKKKSTEEFQSIPYVAALFSSMLWIYYATVKVGETLLITINTFGIVIETVYLVIYIVYAPRKPRVLTAKLLFLSIGGFFSILSSTHFLSTGSKRAQIIGWICMTTSASVFIAPLTVIKQVIRTKSVEFMPFWLSFTLGLSAIMWFFYGMLLNDFYVMIPNVLGLIFSILQMALYIVYKHIKGPLDTPQEPKLPITATTMEKPCNLKNIEIHPVCSLPHHDKAEDSLASPIEDETKDDSNHETVELNVDDDGDCRRNVPDQIVSQPPIQVIVCG</sequence>
<keyword evidence="5 10" id="KW-0762">Sugar transport</keyword>
<evidence type="ECO:0000313" key="13">
    <source>
        <dbReference type="Proteomes" id="UP001454036"/>
    </source>
</evidence>
<gene>
    <name evidence="12" type="ORF">LIER_06006</name>
</gene>
<feature type="transmembrane region" description="Helical" evidence="10">
    <location>
        <begin position="48"/>
        <end position="66"/>
    </location>
</feature>
<dbReference type="GO" id="GO:0051119">
    <property type="term" value="F:sugar transmembrane transporter activity"/>
    <property type="evidence" value="ECO:0007669"/>
    <property type="project" value="InterPro"/>
</dbReference>
<dbReference type="Pfam" id="PF03083">
    <property type="entry name" value="MtN3_slv"/>
    <property type="match status" value="2"/>
</dbReference>
<reference evidence="12 13" key="1">
    <citation type="submission" date="2024-01" db="EMBL/GenBank/DDBJ databases">
        <title>The complete chloroplast genome sequence of Lithospermum erythrorhizon: insights into the phylogenetic relationship among Boraginaceae species and the maternal lineages of purple gromwells.</title>
        <authorList>
            <person name="Okada T."/>
            <person name="Watanabe K."/>
        </authorList>
    </citation>
    <scope>NUCLEOTIDE SEQUENCE [LARGE SCALE GENOMIC DNA]</scope>
</reference>
<evidence type="ECO:0000256" key="3">
    <source>
        <dbReference type="ARBA" id="ARBA00022448"/>
    </source>
</evidence>
<keyword evidence="13" id="KW-1185">Reference proteome</keyword>
<feature type="transmembrane region" description="Helical" evidence="10">
    <location>
        <begin position="72"/>
        <end position="94"/>
    </location>
</feature>
<organism evidence="12 13">
    <name type="scientific">Lithospermum erythrorhizon</name>
    <name type="common">Purple gromwell</name>
    <name type="synonym">Lithospermum officinale var. erythrorhizon</name>
    <dbReference type="NCBI Taxonomy" id="34254"/>
    <lineage>
        <taxon>Eukaryota</taxon>
        <taxon>Viridiplantae</taxon>
        <taxon>Streptophyta</taxon>
        <taxon>Embryophyta</taxon>
        <taxon>Tracheophyta</taxon>
        <taxon>Spermatophyta</taxon>
        <taxon>Magnoliopsida</taxon>
        <taxon>eudicotyledons</taxon>
        <taxon>Gunneridae</taxon>
        <taxon>Pentapetalae</taxon>
        <taxon>asterids</taxon>
        <taxon>lamiids</taxon>
        <taxon>Boraginales</taxon>
        <taxon>Boraginaceae</taxon>
        <taxon>Boraginoideae</taxon>
        <taxon>Lithospermeae</taxon>
        <taxon>Lithospermum</taxon>
    </lineage>
</organism>
<feature type="transmembrane region" description="Helical" evidence="10">
    <location>
        <begin position="165"/>
        <end position="184"/>
    </location>
</feature>
<dbReference type="InterPro" id="IPR004316">
    <property type="entry name" value="SWEET_rpt"/>
</dbReference>
<dbReference type="Proteomes" id="UP001454036">
    <property type="component" value="Unassembled WGS sequence"/>
</dbReference>
<evidence type="ECO:0000256" key="6">
    <source>
        <dbReference type="ARBA" id="ARBA00022692"/>
    </source>
</evidence>
<feature type="transmembrane region" description="Helical" evidence="10">
    <location>
        <begin position="133"/>
        <end position="153"/>
    </location>
</feature>
<protein>
    <recommendedName>
        <fullName evidence="10">Bidirectional sugar transporter SWEET</fullName>
    </recommendedName>
</protein>
<evidence type="ECO:0000256" key="7">
    <source>
        <dbReference type="ARBA" id="ARBA00022737"/>
    </source>
</evidence>
<comment type="function">
    <text evidence="10">Mediates both low-affinity uptake and efflux of sugar across the membrane.</text>
</comment>
<keyword evidence="8 10" id="KW-1133">Transmembrane helix</keyword>
<accession>A0AAV3P2W7</accession>
<keyword evidence="7" id="KW-0677">Repeat</keyword>
<keyword evidence="3 10" id="KW-0813">Transport</keyword>
<dbReference type="EMBL" id="BAABME010000853">
    <property type="protein sequence ID" value="GAA0145935.1"/>
    <property type="molecule type" value="Genomic_DNA"/>
</dbReference>